<dbReference type="OrthoDB" id="5324142at2"/>
<evidence type="ECO:0000313" key="3">
    <source>
        <dbReference type="Proteomes" id="UP000326944"/>
    </source>
</evidence>
<organism evidence="2 3">
    <name type="scientific">Sulfurimonas lithotrophica</name>
    <dbReference type="NCBI Taxonomy" id="2590022"/>
    <lineage>
        <taxon>Bacteria</taxon>
        <taxon>Pseudomonadati</taxon>
        <taxon>Campylobacterota</taxon>
        <taxon>Epsilonproteobacteria</taxon>
        <taxon>Campylobacterales</taxon>
        <taxon>Sulfurimonadaceae</taxon>
        <taxon>Sulfurimonas</taxon>
    </lineage>
</organism>
<comment type="similarity">
    <text evidence="1">Belongs to the UPF0751 family.</text>
</comment>
<reference evidence="2 3" key="1">
    <citation type="submission" date="2019-09" db="EMBL/GenBank/DDBJ databases">
        <title>Sulfurimonas gotlandica sp. nov., a chemoautotrophic and psychrotolerant epsilonproteobacterium isolated from a pelagic redoxcline, and an emended description of the genus Sulfurimonas.</title>
        <authorList>
            <person name="Wang S."/>
            <person name="Jiang L."/>
            <person name="Shao S."/>
        </authorList>
    </citation>
    <scope>NUCLEOTIDE SEQUENCE [LARGE SCALE GENOMIC DNA]</scope>
    <source>
        <strain evidence="2 3">GYSZ_1</strain>
    </source>
</reference>
<accession>A0A5P8P2P8</accession>
<proteinExistence type="inferred from homology"/>
<evidence type="ECO:0000256" key="1">
    <source>
        <dbReference type="ARBA" id="ARBA00007189"/>
    </source>
</evidence>
<gene>
    <name evidence="2" type="ORF">FJR48_09750</name>
</gene>
<dbReference type="InterPro" id="IPR016772">
    <property type="entry name" value="UCP020408"/>
</dbReference>
<keyword evidence="3" id="KW-1185">Reference proteome</keyword>
<dbReference type="Pfam" id="PF10087">
    <property type="entry name" value="DUF2325"/>
    <property type="match status" value="1"/>
</dbReference>
<sequence length="96" mass="11008">MSVLLIGGDKINKITQLLKSLGVDNTIHWDSRRNSTSHKKIPKDTDLVIMLTDFLKHNSMSYFKKYAKKNDIPYICTRRGTASIESEFTKFLNAKS</sequence>
<dbReference type="Proteomes" id="UP000326944">
    <property type="component" value="Chromosome"/>
</dbReference>
<protein>
    <submittedName>
        <fullName evidence="2">DUF2325 domain-containing protein</fullName>
    </submittedName>
</protein>
<dbReference type="EMBL" id="CP043617">
    <property type="protein sequence ID" value="QFR49992.1"/>
    <property type="molecule type" value="Genomic_DNA"/>
</dbReference>
<dbReference type="KEGG" id="sulg:FJR48_09750"/>
<dbReference type="RefSeq" id="WP_152307940.1">
    <property type="nucleotide sequence ID" value="NZ_CP043617.1"/>
</dbReference>
<evidence type="ECO:0000313" key="2">
    <source>
        <dbReference type="EMBL" id="QFR49992.1"/>
    </source>
</evidence>
<dbReference type="AlphaFoldDB" id="A0A5P8P2P8"/>
<name>A0A5P8P2P8_9BACT</name>